<dbReference type="GO" id="GO:0016567">
    <property type="term" value="P:protein ubiquitination"/>
    <property type="evidence" value="ECO:0007669"/>
    <property type="project" value="TreeGrafter"/>
</dbReference>
<evidence type="ECO:0000256" key="3">
    <source>
        <dbReference type="ARBA" id="ARBA00022833"/>
    </source>
</evidence>
<dbReference type="InterPro" id="IPR013083">
    <property type="entry name" value="Znf_RING/FYVE/PHD"/>
</dbReference>
<reference evidence="7 9" key="1">
    <citation type="journal article" date="2020" name="Stud. Mycol.">
        <title>101 Dothideomycetes genomes: a test case for predicting lifestyles and emergence of pathogens.</title>
        <authorList>
            <person name="Haridas S."/>
            <person name="Albert R."/>
            <person name="Binder M."/>
            <person name="Bloem J."/>
            <person name="Labutti K."/>
            <person name="Salamov A."/>
            <person name="Andreopoulos B."/>
            <person name="Baker S."/>
            <person name="Barry K."/>
            <person name="Bills G."/>
            <person name="Bluhm B."/>
            <person name="Cannon C."/>
            <person name="Castanera R."/>
            <person name="Culley D."/>
            <person name="Daum C."/>
            <person name="Ezra D."/>
            <person name="Gonzalez J."/>
            <person name="Henrissat B."/>
            <person name="Kuo A."/>
            <person name="Liang C."/>
            <person name="Lipzen A."/>
            <person name="Lutzoni F."/>
            <person name="Magnuson J."/>
            <person name="Mondo S."/>
            <person name="Nolan M."/>
            <person name="Ohm R."/>
            <person name="Pangilinan J."/>
            <person name="Park H.-J."/>
            <person name="Ramirez L."/>
            <person name="Alfaro M."/>
            <person name="Sun H."/>
            <person name="Tritt A."/>
            <person name="Yoshinaga Y."/>
            <person name="Zwiers L.-H."/>
            <person name="Turgeon B."/>
            <person name="Goodwin S."/>
            <person name="Spatafora J."/>
            <person name="Crous P."/>
            <person name="Grigoriev I."/>
        </authorList>
    </citation>
    <scope>NUCLEOTIDE SEQUENCE</scope>
    <source>
        <strain evidence="7 9">CBS 304.34</strain>
    </source>
</reference>
<evidence type="ECO:0000256" key="1">
    <source>
        <dbReference type="ARBA" id="ARBA00022723"/>
    </source>
</evidence>
<keyword evidence="1" id="KW-0479">Metal-binding</keyword>
<evidence type="ECO:0000313" key="9">
    <source>
        <dbReference type="RefSeq" id="XP_033579839.1"/>
    </source>
</evidence>
<dbReference type="PANTHER" id="PTHR45969:SF69">
    <property type="entry name" value="FINGER DOMAIN PROTEIN, PUTATIVE (AFU_ORTHOLOGUE AFUA_3G12190)-RELATED"/>
    <property type="match status" value="1"/>
</dbReference>
<dbReference type="InterPro" id="IPR001841">
    <property type="entry name" value="Znf_RING"/>
</dbReference>
<dbReference type="PROSITE" id="PS50089">
    <property type="entry name" value="ZF_RING_2"/>
    <property type="match status" value="1"/>
</dbReference>
<evidence type="ECO:0000256" key="2">
    <source>
        <dbReference type="ARBA" id="ARBA00022771"/>
    </source>
</evidence>
<feature type="domain" description="RING-type" evidence="6">
    <location>
        <begin position="119"/>
        <end position="164"/>
    </location>
</feature>
<evidence type="ECO:0000313" key="8">
    <source>
        <dbReference type="Proteomes" id="UP000504636"/>
    </source>
</evidence>
<dbReference type="EMBL" id="MU003696">
    <property type="protein sequence ID" value="KAF2812875.1"/>
    <property type="molecule type" value="Genomic_DNA"/>
</dbReference>
<dbReference type="Pfam" id="PF13639">
    <property type="entry name" value="zf-RING_2"/>
    <property type="match status" value="1"/>
</dbReference>
<sequence length="282" mass="32622">MAGNIGLSDAGYIPPMDQIELPDLNLDILESYLSLKAHHERQIEQPWVLRGQLLGAFMYLQRNIIHDEFRRDPDTTEQYLADMLNVYRGMGYGGQRVRKIIFDSLAEHCDTPTEENECCAICFGEFSEHNGAVQARVCKHIFGRDCLETWVNQHGQNTTCPLCRRRLLLEEPRAFAPSENVLGVPESAREEAIGLLRELRDMHQELQRQIETIEAERERLLDLDAVDAEIEQQVDVRVYDAVNNKFDALVNRIDDLLRNDRPEQELDEWSDLLLPFLFLNTL</sequence>
<dbReference type="GO" id="GO:0061630">
    <property type="term" value="F:ubiquitin protein ligase activity"/>
    <property type="evidence" value="ECO:0007669"/>
    <property type="project" value="TreeGrafter"/>
</dbReference>
<feature type="coiled-coil region" evidence="5">
    <location>
        <begin position="189"/>
        <end position="259"/>
    </location>
</feature>
<evidence type="ECO:0000259" key="6">
    <source>
        <dbReference type="PROSITE" id="PS50089"/>
    </source>
</evidence>
<dbReference type="GO" id="GO:0008270">
    <property type="term" value="F:zinc ion binding"/>
    <property type="evidence" value="ECO:0007669"/>
    <property type="project" value="UniProtKB-KW"/>
</dbReference>
<reference evidence="9" key="2">
    <citation type="submission" date="2020-04" db="EMBL/GenBank/DDBJ databases">
        <authorList>
            <consortium name="NCBI Genome Project"/>
        </authorList>
    </citation>
    <scope>NUCLEOTIDE SEQUENCE</scope>
    <source>
        <strain evidence="9">CBS 304.34</strain>
    </source>
</reference>
<keyword evidence="3" id="KW-0862">Zinc</keyword>
<reference evidence="9" key="3">
    <citation type="submission" date="2025-04" db="UniProtKB">
        <authorList>
            <consortium name="RefSeq"/>
        </authorList>
    </citation>
    <scope>IDENTIFICATION</scope>
    <source>
        <strain evidence="9">CBS 304.34</strain>
    </source>
</reference>
<dbReference type="Proteomes" id="UP000504636">
    <property type="component" value="Unplaced"/>
</dbReference>
<dbReference type="PANTHER" id="PTHR45969">
    <property type="entry name" value="RING ZINC FINGER PROTEIN-RELATED"/>
    <property type="match status" value="1"/>
</dbReference>
<evidence type="ECO:0000256" key="4">
    <source>
        <dbReference type="PROSITE-ProRule" id="PRU00175"/>
    </source>
</evidence>
<dbReference type="GeneID" id="54468060"/>
<proteinExistence type="predicted"/>
<accession>A0A6A6YY75</accession>
<dbReference type="Gene3D" id="3.30.40.10">
    <property type="entry name" value="Zinc/RING finger domain, C3HC4 (zinc finger)"/>
    <property type="match status" value="1"/>
</dbReference>
<keyword evidence="2 4" id="KW-0863">Zinc-finger</keyword>
<keyword evidence="5" id="KW-0175">Coiled coil</keyword>
<name>A0A6A6YY75_9PEZI</name>
<gene>
    <name evidence="7 9" type="ORF">BDZ99DRAFT_555828</name>
</gene>
<protein>
    <recommendedName>
        <fullName evidence="6">RING-type domain-containing protein</fullName>
    </recommendedName>
</protein>
<evidence type="ECO:0000313" key="7">
    <source>
        <dbReference type="EMBL" id="KAF2812875.1"/>
    </source>
</evidence>
<organism evidence="7">
    <name type="scientific">Mytilinidion resinicola</name>
    <dbReference type="NCBI Taxonomy" id="574789"/>
    <lineage>
        <taxon>Eukaryota</taxon>
        <taxon>Fungi</taxon>
        <taxon>Dikarya</taxon>
        <taxon>Ascomycota</taxon>
        <taxon>Pezizomycotina</taxon>
        <taxon>Dothideomycetes</taxon>
        <taxon>Pleosporomycetidae</taxon>
        <taxon>Mytilinidiales</taxon>
        <taxon>Mytilinidiaceae</taxon>
        <taxon>Mytilinidion</taxon>
    </lineage>
</organism>
<dbReference type="AlphaFoldDB" id="A0A6A6YY75"/>
<dbReference type="RefSeq" id="XP_033579839.1">
    <property type="nucleotide sequence ID" value="XM_033727167.1"/>
</dbReference>
<dbReference type="SUPFAM" id="SSF57850">
    <property type="entry name" value="RING/U-box"/>
    <property type="match status" value="1"/>
</dbReference>
<dbReference type="OrthoDB" id="8062037at2759"/>
<evidence type="ECO:0000256" key="5">
    <source>
        <dbReference type="SAM" id="Coils"/>
    </source>
</evidence>
<keyword evidence="8" id="KW-1185">Reference proteome</keyword>